<dbReference type="PROSITE" id="PS51677">
    <property type="entry name" value="NODB"/>
    <property type="match status" value="1"/>
</dbReference>
<dbReference type="PANTHER" id="PTHR34216:SF7">
    <property type="entry name" value="POLY-BETA-1,6-N-ACETYL-D-GLUCOSAMINE N-DEACETYLASE"/>
    <property type="match status" value="1"/>
</dbReference>
<evidence type="ECO:0000313" key="2">
    <source>
        <dbReference type="Proteomes" id="UP000502179"/>
    </source>
</evidence>
<evidence type="ECO:0000313" key="1">
    <source>
        <dbReference type="EMBL" id="QIJ72767.1"/>
    </source>
</evidence>
<sequence>MAKGISILMYHQIGDFSPMKDHRSTYCHFRRFTAQMALLKILRYRVISLDEALWSLKRGHAPHRTVVLTFDDGYLNFSQYAFPVLKRYGFPAIVYLLSGLIGQKAQWFAADGRPCPPLLGREEILRLSREGVDFGSHGINHIRLAETDDRRLREEIFGSKEALEALLGREIRHFCYPYGSYDLRAVAAVREAGYISATTCVRGAACPGEDPFQLPRKAISYGDSLIGFLWKLELKNRRKRPAL</sequence>
<dbReference type="InterPro" id="IPR051398">
    <property type="entry name" value="Polysacch_Deacetylase"/>
</dbReference>
<dbReference type="Proteomes" id="UP000502179">
    <property type="component" value="Chromosome"/>
</dbReference>
<gene>
    <name evidence="1" type="ORF">G4V39_10970</name>
</gene>
<dbReference type="GO" id="GO:0005975">
    <property type="term" value="P:carbohydrate metabolic process"/>
    <property type="evidence" value="ECO:0007669"/>
    <property type="project" value="InterPro"/>
</dbReference>
<dbReference type="Gene3D" id="3.20.20.370">
    <property type="entry name" value="Glycoside hydrolase/deacetylase"/>
    <property type="match status" value="1"/>
</dbReference>
<accession>A0A6G7PYW0</accession>
<name>A0A6G7PYW0_9BACT</name>
<dbReference type="CDD" id="cd10918">
    <property type="entry name" value="CE4_NodB_like_5s_6s"/>
    <property type="match status" value="1"/>
</dbReference>
<dbReference type="RefSeq" id="WP_166032982.1">
    <property type="nucleotide sequence ID" value="NZ_CP048877.1"/>
</dbReference>
<dbReference type="KEGG" id="tav:G4V39_10970"/>
<protein>
    <submittedName>
        <fullName evidence="1">Polysaccharide deacetylase family protein</fullName>
    </submittedName>
</protein>
<proteinExistence type="predicted"/>
<dbReference type="Pfam" id="PF01522">
    <property type="entry name" value="Polysacc_deac_1"/>
    <property type="match status" value="1"/>
</dbReference>
<dbReference type="EMBL" id="CP048877">
    <property type="protein sequence ID" value="QIJ72767.1"/>
    <property type="molecule type" value="Genomic_DNA"/>
</dbReference>
<dbReference type="AlphaFoldDB" id="A0A6G7PYW0"/>
<keyword evidence="2" id="KW-1185">Reference proteome</keyword>
<dbReference type="SUPFAM" id="SSF88713">
    <property type="entry name" value="Glycoside hydrolase/deacetylase"/>
    <property type="match status" value="1"/>
</dbReference>
<dbReference type="InterPro" id="IPR002509">
    <property type="entry name" value="NODB_dom"/>
</dbReference>
<organism evidence="1 2">
    <name type="scientific">Thermosulfuriphilus ammonigenes</name>
    <dbReference type="NCBI Taxonomy" id="1936021"/>
    <lineage>
        <taxon>Bacteria</taxon>
        <taxon>Pseudomonadati</taxon>
        <taxon>Thermodesulfobacteriota</taxon>
        <taxon>Thermodesulfobacteria</taxon>
        <taxon>Thermodesulfobacteriales</taxon>
        <taxon>Thermodesulfobacteriaceae</taxon>
        <taxon>Thermosulfuriphilus</taxon>
    </lineage>
</organism>
<dbReference type="PANTHER" id="PTHR34216">
    <property type="match status" value="1"/>
</dbReference>
<dbReference type="InterPro" id="IPR011330">
    <property type="entry name" value="Glyco_hydro/deAcase_b/a-brl"/>
</dbReference>
<reference evidence="1 2" key="1">
    <citation type="submission" date="2020-02" db="EMBL/GenBank/DDBJ databases">
        <title>Genome analysis of Thermosulfuriphilus ammonigenes ST65T, an anaerobic thermophilic chemolithoautotrophic bacterium isolated from a deep-sea hydrothermal vent.</title>
        <authorList>
            <person name="Slobodkina G."/>
            <person name="Allioux M."/>
            <person name="Merkel A."/>
            <person name="Alain K."/>
            <person name="Jebbar M."/>
            <person name="Slobodkin A."/>
        </authorList>
    </citation>
    <scope>NUCLEOTIDE SEQUENCE [LARGE SCALE GENOMIC DNA]</scope>
    <source>
        <strain evidence="1 2">ST65</strain>
    </source>
</reference>
<dbReference type="GO" id="GO:0016810">
    <property type="term" value="F:hydrolase activity, acting on carbon-nitrogen (but not peptide) bonds"/>
    <property type="evidence" value="ECO:0007669"/>
    <property type="project" value="InterPro"/>
</dbReference>